<accession>A0A6B3NC67</accession>
<proteinExistence type="predicted"/>
<gene>
    <name evidence="2" type="ORF">F6J89_03790</name>
</gene>
<sequence length="91" mass="10351">MSEGDIGRWGDGEQELTSPRVKTTRIQAVAAEHIKMMLLRESFPDFLSGRHDQKCPTDQGFAHTEVYLYFSILSRCLMKTFLTVGFFTNCG</sequence>
<feature type="region of interest" description="Disordered" evidence="1">
    <location>
        <begin position="1"/>
        <end position="21"/>
    </location>
</feature>
<protein>
    <submittedName>
        <fullName evidence="2">Uncharacterized protein</fullName>
    </submittedName>
</protein>
<dbReference type="AlphaFoldDB" id="A0A6B3NC67"/>
<evidence type="ECO:0000313" key="2">
    <source>
        <dbReference type="EMBL" id="NER26758.1"/>
    </source>
</evidence>
<feature type="compositionally biased region" description="Basic and acidic residues" evidence="1">
    <location>
        <begin position="1"/>
        <end position="11"/>
    </location>
</feature>
<organism evidence="2">
    <name type="scientific">Symploca sp. SIO1C4</name>
    <dbReference type="NCBI Taxonomy" id="2607765"/>
    <lineage>
        <taxon>Bacteria</taxon>
        <taxon>Bacillati</taxon>
        <taxon>Cyanobacteriota</taxon>
        <taxon>Cyanophyceae</taxon>
        <taxon>Coleofasciculales</taxon>
        <taxon>Coleofasciculaceae</taxon>
        <taxon>Symploca</taxon>
    </lineage>
</organism>
<comment type="caution">
    <text evidence="2">The sequence shown here is derived from an EMBL/GenBank/DDBJ whole genome shotgun (WGS) entry which is preliminary data.</text>
</comment>
<name>A0A6B3NC67_9CYAN</name>
<evidence type="ECO:0000256" key="1">
    <source>
        <dbReference type="SAM" id="MobiDB-lite"/>
    </source>
</evidence>
<dbReference type="EMBL" id="JAAHFQ010000047">
    <property type="protein sequence ID" value="NER26758.1"/>
    <property type="molecule type" value="Genomic_DNA"/>
</dbReference>
<reference evidence="2" key="1">
    <citation type="submission" date="2019-11" db="EMBL/GenBank/DDBJ databases">
        <title>Genomic insights into an expanded diversity of filamentous marine cyanobacteria reveals the extraordinary biosynthetic potential of Moorea and Okeania.</title>
        <authorList>
            <person name="Ferreira Leao T."/>
            <person name="Wang M."/>
            <person name="Moss N."/>
            <person name="Da Silva R."/>
            <person name="Sanders J."/>
            <person name="Nurk S."/>
            <person name="Gurevich A."/>
            <person name="Humphrey G."/>
            <person name="Reher R."/>
            <person name="Zhu Q."/>
            <person name="Belda-Ferre P."/>
            <person name="Glukhov E."/>
            <person name="Rex R."/>
            <person name="Dorrestein P.C."/>
            <person name="Knight R."/>
            <person name="Pevzner P."/>
            <person name="Gerwick W.H."/>
            <person name="Gerwick L."/>
        </authorList>
    </citation>
    <scope>NUCLEOTIDE SEQUENCE</scope>
    <source>
        <strain evidence="2">SIO1C4</strain>
    </source>
</reference>